<evidence type="ECO:0000313" key="2">
    <source>
        <dbReference type="EMBL" id="TYS47049.1"/>
    </source>
</evidence>
<dbReference type="Proteomes" id="UP000322139">
    <property type="component" value="Unassembled WGS sequence"/>
</dbReference>
<organism evidence="2 3">
    <name type="scientific">Bacillus infantis</name>
    <dbReference type="NCBI Taxonomy" id="324767"/>
    <lineage>
        <taxon>Bacteria</taxon>
        <taxon>Bacillati</taxon>
        <taxon>Bacillota</taxon>
        <taxon>Bacilli</taxon>
        <taxon>Bacillales</taxon>
        <taxon>Bacillaceae</taxon>
        <taxon>Bacillus</taxon>
    </lineage>
</organism>
<dbReference type="InterPro" id="IPR016181">
    <property type="entry name" value="Acyl_CoA_acyltransferase"/>
</dbReference>
<proteinExistence type="predicted"/>
<gene>
    <name evidence="2" type="ORF">FZD51_16450</name>
</gene>
<dbReference type="GO" id="GO:0016747">
    <property type="term" value="F:acyltransferase activity, transferring groups other than amino-acyl groups"/>
    <property type="evidence" value="ECO:0007669"/>
    <property type="project" value="InterPro"/>
</dbReference>
<sequence>MVIRELESSDVKIQQSLILDLLIETYMLNLQLSKESCMVLCQEKLENLYKYINEGSAIMYGVFDSGKLIGFQWLFKRENFGEVRLHLNQIAVSRQYRGMGLGKQLLEKAKQKAVNLGIKTIDLHVSESNHGAVNLYKQAGFITERRLMKLEL</sequence>
<dbReference type="AlphaFoldDB" id="A0A5D4R931"/>
<dbReference type="SUPFAM" id="SSF55729">
    <property type="entry name" value="Acyl-CoA N-acyltransferases (Nat)"/>
    <property type="match status" value="1"/>
</dbReference>
<keyword evidence="2" id="KW-0808">Transferase</keyword>
<reference evidence="2 3" key="1">
    <citation type="submission" date="2019-08" db="EMBL/GenBank/DDBJ databases">
        <title>Bacillus genomes from the desert of Cuatro Cienegas, Coahuila.</title>
        <authorList>
            <person name="Olmedo-Alvarez G."/>
        </authorList>
    </citation>
    <scope>NUCLEOTIDE SEQUENCE [LARGE SCALE GENOMIC DNA]</scope>
    <source>
        <strain evidence="2 3">CH446_14T</strain>
    </source>
</reference>
<dbReference type="RefSeq" id="WP_148975750.1">
    <property type="nucleotide sequence ID" value="NZ_JBNIKU010000004.1"/>
</dbReference>
<feature type="domain" description="N-acetyltransferase" evidence="1">
    <location>
        <begin position="1"/>
        <end position="152"/>
    </location>
</feature>
<dbReference type="PROSITE" id="PS51186">
    <property type="entry name" value="GNAT"/>
    <property type="match status" value="1"/>
</dbReference>
<evidence type="ECO:0000313" key="3">
    <source>
        <dbReference type="Proteomes" id="UP000322139"/>
    </source>
</evidence>
<comment type="caution">
    <text evidence="2">The sequence shown here is derived from an EMBL/GenBank/DDBJ whole genome shotgun (WGS) entry which is preliminary data.</text>
</comment>
<dbReference type="InterPro" id="IPR050276">
    <property type="entry name" value="MshD_Acetyltransferase"/>
</dbReference>
<dbReference type="EMBL" id="VTER01000007">
    <property type="protein sequence ID" value="TYS47049.1"/>
    <property type="molecule type" value="Genomic_DNA"/>
</dbReference>
<dbReference type="InterPro" id="IPR000182">
    <property type="entry name" value="GNAT_dom"/>
</dbReference>
<dbReference type="Gene3D" id="3.40.630.30">
    <property type="match status" value="1"/>
</dbReference>
<evidence type="ECO:0000259" key="1">
    <source>
        <dbReference type="PROSITE" id="PS51186"/>
    </source>
</evidence>
<accession>A0A5D4R931</accession>
<dbReference type="CDD" id="cd04301">
    <property type="entry name" value="NAT_SF"/>
    <property type="match status" value="1"/>
</dbReference>
<protein>
    <submittedName>
        <fullName evidence="2">GNAT family N-acetyltransferase</fullName>
    </submittedName>
</protein>
<dbReference type="PANTHER" id="PTHR43617">
    <property type="entry name" value="L-AMINO ACID N-ACETYLTRANSFERASE"/>
    <property type="match status" value="1"/>
</dbReference>
<dbReference type="Pfam" id="PF00583">
    <property type="entry name" value="Acetyltransf_1"/>
    <property type="match status" value="1"/>
</dbReference>
<name>A0A5D4R931_9BACI</name>